<dbReference type="AlphaFoldDB" id="C2EIE8"/>
<gene>
    <name evidence="1" type="ORF">HMPREF0545_1420</name>
</gene>
<protein>
    <submittedName>
        <fullName evidence="1">Uncharacterized protein</fullName>
    </submittedName>
</protein>
<dbReference type="EMBL" id="ACGT01000030">
    <property type="protein sequence ID" value="EEJ73676.1"/>
    <property type="molecule type" value="Genomic_DNA"/>
</dbReference>
<accession>C2EIE8</accession>
<dbReference type="Proteomes" id="UP000003531">
    <property type="component" value="Unassembled WGS sequence"/>
</dbReference>
<organism evidence="1 2">
    <name type="scientific">Ligilactobacillus salivarius DSM 20555 = ATCC 11741</name>
    <dbReference type="NCBI Taxonomy" id="1423799"/>
    <lineage>
        <taxon>Bacteria</taxon>
        <taxon>Bacillati</taxon>
        <taxon>Bacillota</taxon>
        <taxon>Bacilli</taxon>
        <taxon>Lactobacillales</taxon>
        <taxon>Lactobacillaceae</taxon>
        <taxon>Ligilactobacillus</taxon>
    </lineage>
</organism>
<sequence length="109" mass="13085">MKMTKLEKVLQTLNNNGVTLLEFYGYSTKDEDFEQDQTYQEEYNFLFDLVVKKIEKDLNKGFIEYGLSLVWFLANKDNTWCVLLRTDNNDYYIQINDILTGRKYLEQIQ</sequence>
<evidence type="ECO:0000313" key="2">
    <source>
        <dbReference type="Proteomes" id="UP000003531"/>
    </source>
</evidence>
<name>C2EIE8_9LACO</name>
<comment type="caution">
    <text evidence="1">The sequence shown here is derived from an EMBL/GenBank/DDBJ whole genome shotgun (WGS) entry which is preliminary data.</text>
</comment>
<evidence type="ECO:0000313" key="1">
    <source>
        <dbReference type="EMBL" id="EEJ73676.1"/>
    </source>
</evidence>
<proteinExistence type="predicted"/>
<dbReference type="HOGENOM" id="CLU_2180520_0_0_9"/>
<reference evidence="1 2" key="1">
    <citation type="submission" date="2009-01" db="EMBL/GenBank/DDBJ databases">
        <authorList>
            <person name="Qin X."/>
            <person name="Bachman B."/>
            <person name="Battles P."/>
            <person name="Bell A."/>
            <person name="Bess C."/>
            <person name="Bickham C."/>
            <person name="Chaboub L."/>
            <person name="Chen D."/>
            <person name="Coyle M."/>
            <person name="Deiros D.R."/>
            <person name="Dinh H."/>
            <person name="Forbes L."/>
            <person name="Fowler G."/>
            <person name="Francisco L."/>
            <person name="Fu Q."/>
            <person name="Gubbala S."/>
            <person name="Hale W."/>
            <person name="Han Y."/>
            <person name="Hemphill L."/>
            <person name="Highlander S.K."/>
            <person name="Hirani K."/>
            <person name="Hogues M."/>
            <person name="Jackson L."/>
            <person name="Jakkamsetti A."/>
            <person name="Javaid M."/>
            <person name="Jiang H."/>
            <person name="Korchina V."/>
            <person name="Kovar C."/>
            <person name="Lara F."/>
            <person name="Lee S."/>
            <person name="Mata R."/>
            <person name="Mathew T."/>
            <person name="Moen C."/>
            <person name="Morales K."/>
            <person name="Munidasa M."/>
            <person name="Nazareth L."/>
            <person name="Ngo R."/>
            <person name="Nguyen L."/>
            <person name="Okwuonu G."/>
            <person name="Ongeri F."/>
            <person name="Patil S."/>
            <person name="Petrosino J."/>
            <person name="Pham C."/>
            <person name="Pham P."/>
            <person name="Pu L.-L."/>
            <person name="Puazo M."/>
            <person name="Raj R."/>
            <person name="Reid J."/>
            <person name="Rouhana J."/>
            <person name="Saada N."/>
            <person name="Shang Y."/>
            <person name="Simmons D."/>
            <person name="Thornton R."/>
            <person name="Warren J."/>
            <person name="Weissenberger G."/>
            <person name="Zhang J."/>
            <person name="Zhang L."/>
            <person name="Zhou C."/>
            <person name="Zhu D."/>
            <person name="Muzny D."/>
            <person name="Worley K."/>
            <person name="Gibbs R."/>
        </authorList>
    </citation>
    <scope>NUCLEOTIDE SEQUENCE [LARGE SCALE GENOMIC DNA]</scope>
    <source>
        <strain evidence="1 2">ATCC 11741</strain>
    </source>
</reference>